<sequence length="763" mass="85545">MKATRFNKNVVASSSPVMRGRHFDAYDDNSDDYDGPDGGVRLCDFDEDGNYIGGRLNTTSGNDNTSSTRIDKFDDARKRTTIAPIGTGRFSQSRTSNDLNKTLNDSLQILNKGYQAKSQVENIGSVNQSDVQAALQTNNMNTADMKGSYIAHHLHNGNPYAIQYNKKQNLKIEQAHAGNLASNSGYQAPQQQYPQFTKAVGYSSRTNTTSIATTNESHMNQQSDIFGTVQDHAYPSNTAQGNSNVVTPAHQQNGTDASATPFSPLAAYNKTEPRNFAPRTAAGVPVFLPPPPFNLNCNSLVKKNDANSHYTASETDPFSSPPLSDRTFPAITSRDLVLSTVHEEEVGPLAPAHLSYGPVPQEIRALRSEQLNRLTDTPIGLPTQDVALDPDNFPFIESCTQATPVPYGVVKICNIPFGTKRSEIIAFLGRNSKILNDNQEPVHIIMERVTSKTQDAYVEFMTLHDAARAVERHQINVQRGRVSRLGDRPVDIYLSSQAALMHDLFPLAAGVFWDGSKPIIQKPVEGQPWKTFKGFVTEEEMTMLVKHVEIPQRSPYSKECPQRPYECMISTIKKLPWYMTDYITVRQRYAVYSATYRLVTHLAQTLQRHDRTHETVINEQLLKRLVTAAMLCPGFTVVQKDNIAAAANLDESRTRLFNQPRFADLWTHLYALCPKPGTPLDVLEWYIAILREETTRSVLRKSIQERTQIQAIGNQTELYFGYLWYELGFPPGKQFDNLSLSEVARRELEAMERILRRALPKHL</sequence>
<protein>
    <recommendedName>
        <fullName evidence="3">RRM domain-containing protein</fullName>
    </recommendedName>
</protein>
<evidence type="ECO:0000313" key="2">
    <source>
        <dbReference type="Proteomes" id="UP000008066"/>
    </source>
</evidence>
<accession>G0S0X5</accession>
<evidence type="ECO:0000313" key="1">
    <source>
        <dbReference type="EMBL" id="EGS22685.1"/>
    </source>
</evidence>
<dbReference type="SUPFAM" id="SSF54928">
    <property type="entry name" value="RNA-binding domain, RBD"/>
    <property type="match status" value="1"/>
</dbReference>
<evidence type="ECO:0008006" key="3">
    <source>
        <dbReference type="Google" id="ProtNLM"/>
    </source>
</evidence>
<dbReference type="HOGENOM" id="CLU_017544_0_0_1"/>
<proteinExistence type="predicted"/>
<organism evidence="2">
    <name type="scientific">Chaetomium thermophilum (strain DSM 1495 / CBS 144.50 / IMI 039719)</name>
    <name type="common">Thermochaetoides thermophila</name>
    <dbReference type="NCBI Taxonomy" id="759272"/>
    <lineage>
        <taxon>Eukaryota</taxon>
        <taxon>Fungi</taxon>
        <taxon>Dikarya</taxon>
        <taxon>Ascomycota</taxon>
        <taxon>Pezizomycotina</taxon>
        <taxon>Sordariomycetes</taxon>
        <taxon>Sordariomycetidae</taxon>
        <taxon>Sordariales</taxon>
        <taxon>Chaetomiaceae</taxon>
        <taxon>Thermochaetoides</taxon>
    </lineage>
</organism>
<dbReference type="Gene3D" id="3.30.70.330">
    <property type="match status" value="1"/>
</dbReference>
<dbReference type="Proteomes" id="UP000008066">
    <property type="component" value="Unassembled WGS sequence"/>
</dbReference>
<dbReference type="RefSeq" id="XP_006691677.1">
    <property type="nucleotide sequence ID" value="XM_006691614.1"/>
</dbReference>
<keyword evidence="2" id="KW-1185">Reference proteome</keyword>
<dbReference type="KEGG" id="cthr:CTHT_0011580"/>
<dbReference type="OrthoDB" id="336240at2759"/>
<reference evidence="1 2" key="1">
    <citation type="journal article" date="2011" name="Cell">
        <title>Insight into structure and assembly of the nuclear pore complex by utilizing the genome of a eukaryotic thermophile.</title>
        <authorList>
            <person name="Amlacher S."/>
            <person name="Sarges P."/>
            <person name="Flemming D."/>
            <person name="van Noort V."/>
            <person name="Kunze R."/>
            <person name="Devos D.P."/>
            <person name="Arumugam M."/>
            <person name="Bork P."/>
            <person name="Hurt E."/>
        </authorList>
    </citation>
    <scope>NUCLEOTIDE SEQUENCE [LARGE SCALE GENOMIC DNA]</scope>
    <source>
        <strain evidence="2">DSM 1495 / CBS 144.50 / IMI 039719</strain>
    </source>
</reference>
<dbReference type="GO" id="GO:0003676">
    <property type="term" value="F:nucleic acid binding"/>
    <property type="evidence" value="ECO:0007669"/>
    <property type="project" value="InterPro"/>
</dbReference>
<dbReference type="InterPro" id="IPR012677">
    <property type="entry name" value="Nucleotide-bd_a/b_plait_sf"/>
</dbReference>
<dbReference type="AlphaFoldDB" id="G0S0X5"/>
<dbReference type="eggNOG" id="ENOG502S5WM">
    <property type="taxonomic scope" value="Eukaryota"/>
</dbReference>
<name>G0S0X5_CHATD</name>
<dbReference type="EMBL" id="GL988039">
    <property type="protein sequence ID" value="EGS22685.1"/>
    <property type="molecule type" value="Genomic_DNA"/>
</dbReference>
<dbReference type="STRING" id="759272.G0S0X5"/>
<dbReference type="InterPro" id="IPR035979">
    <property type="entry name" value="RBD_domain_sf"/>
</dbReference>
<dbReference type="GeneID" id="18255196"/>
<dbReference type="CDD" id="cd12254">
    <property type="entry name" value="RRM_hnRNPH_ESRPs_RBM12_like"/>
    <property type="match status" value="1"/>
</dbReference>
<gene>
    <name evidence="1" type="ORF">CTHT_0011580</name>
</gene>